<proteinExistence type="predicted"/>
<protein>
    <submittedName>
        <fullName evidence="1">(apollo) hypothetical protein</fullName>
    </submittedName>
</protein>
<organism evidence="1 2">
    <name type="scientific">Parnassius apollo</name>
    <name type="common">Apollo butterfly</name>
    <name type="synonym">Papilio apollo</name>
    <dbReference type="NCBI Taxonomy" id="110799"/>
    <lineage>
        <taxon>Eukaryota</taxon>
        <taxon>Metazoa</taxon>
        <taxon>Ecdysozoa</taxon>
        <taxon>Arthropoda</taxon>
        <taxon>Hexapoda</taxon>
        <taxon>Insecta</taxon>
        <taxon>Pterygota</taxon>
        <taxon>Neoptera</taxon>
        <taxon>Endopterygota</taxon>
        <taxon>Lepidoptera</taxon>
        <taxon>Glossata</taxon>
        <taxon>Ditrysia</taxon>
        <taxon>Papilionoidea</taxon>
        <taxon>Papilionidae</taxon>
        <taxon>Parnassiinae</taxon>
        <taxon>Parnassini</taxon>
        <taxon>Parnassius</taxon>
        <taxon>Parnassius</taxon>
    </lineage>
</organism>
<comment type="caution">
    <text evidence="1">The sequence shown here is derived from an EMBL/GenBank/DDBJ whole genome shotgun (WGS) entry which is preliminary data.</text>
</comment>
<keyword evidence="2" id="KW-1185">Reference proteome</keyword>
<evidence type="ECO:0000313" key="1">
    <source>
        <dbReference type="EMBL" id="CAG5051081.1"/>
    </source>
</evidence>
<accession>A0A8S3Y2X8</accession>
<dbReference type="AlphaFoldDB" id="A0A8S3Y2X8"/>
<dbReference type="OrthoDB" id="118105at2759"/>
<dbReference type="EMBL" id="CAJQZP010001492">
    <property type="protein sequence ID" value="CAG5051081.1"/>
    <property type="molecule type" value="Genomic_DNA"/>
</dbReference>
<name>A0A8S3Y2X8_PARAO</name>
<gene>
    <name evidence="1" type="ORF">PAPOLLO_LOCUS24947</name>
</gene>
<sequence>MNRKIIQLDKLEATLEELFGLSEDERSEDGYESDERENEAIFTQTGQEELENILNSPSSSRSCCQFAYTYTIRLQNMDAV</sequence>
<dbReference type="Proteomes" id="UP000691718">
    <property type="component" value="Unassembled WGS sequence"/>
</dbReference>
<reference evidence="1" key="1">
    <citation type="submission" date="2021-04" db="EMBL/GenBank/DDBJ databases">
        <authorList>
            <person name="Tunstrom K."/>
        </authorList>
    </citation>
    <scope>NUCLEOTIDE SEQUENCE</scope>
</reference>
<evidence type="ECO:0000313" key="2">
    <source>
        <dbReference type="Proteomes" id="UP000691718"/>
    </source>
</evidence>